<evidence type="ECO:0008006" key="3">
    <source>
        <dbReference type="Google" id="ProtNLM"/>
    </source>
</evidence>
<evidence type="ECO:0000313" key="1">
    <source>
        <dbReference type="EMBL" id="KTC76283.1"/>
    </source>
</evidence>
<accession>A0A0W0RZ45</accession>
<dbReference type="Proteomes" id="UP000054695">
    <property type="component" value="Unassembled WGS sequence"/>
</dbReference>
<dbReference type="InterPro" id="IPR038765">
    <property type="entry name" value="Papain-like_cys_pep_sf"/>
</dbReference>
<protein>
    <recommendedName>
        <fullName evidence="3">Lipo-like protein</fullName>
    </recommendedName>
</protein>
<keyword evidence="2" id="KW-1185">Reference proteome</keyword>
<sequence length="279" mass="32750">MKERKKNAFINFILLKFYRFLSKEDKVIKRTYLYDFEQMTQEIQPGDVLLVESHTRMGNIIRLISESTWTHAALYIGRIEDITNPSLREVVQKQTQNFTSTQFIIESILGEGTQISSVDEYKNDHIRILRPSSLLPEDREKVIAAAINKIGKNYSLRHLFDLARFIFPWSFFPRRWRSSLFQHNALQPTEDICSSMIANVFQSVNYPILPVIKKDKTGYTLIQRNPSLYTPSDFDLSPFFDVIKYPILPLKKGQTYRDLPWKKQFISDDIGIVELKDEK</sequence>
<dbReference type="Pfam" id="PF05708">
    <property type="entry name" value="Peptidase_C92"/>
    <property type="match status" value="1"/>
</dbReference>
<reference evidence="1 2" key="1">
    <citation type="submission" date="2015-11" db="EMBL/GenBank/DDBJ databases">
        <title>Genomic analysis of 38 Legionella species identifies large and diverse effector repertoires.</title>
        <authorList>
            <person name="Burstein D."/>
            <person name="Amaro F."/>
            <person name="Zusman T."/>
            <person name="Lifshitz Z."/>
            <person name="Cohen O."/>
            <person name="Gilbert J.A."/>
            <person name="Pupko T."/>
            <person name="Shuman H.A."/>
            <person name="Segal G."/>
        </authorList>
    </citation>
    <scope>NUCLEOTIDE SEQUENCE [LARGE SCALE GENOMIC DNA]</scope>
    <source>
        <strain evidence="1 2">WIGA</strain>
    </source>
</reference>
<dbReference type="OrthoDB" id="1550427at2"/>
<proteinExistence type="predicted"/>
<dbReference type="STRING" id="447.Lboz_0619"/>
<gene>
    <name evidence="1" type="ORF">Lboz_0619</name>
</gene>
<dbReference type="PATRIC" id="fig|447.4.peg.665"/>
<dbReference type="EMBL" id="LNXU01000005">
    <property type="protein sequence ID" value="KTC76283.1"/>
    <property type="molecule type" value="Genomic_DNA"/>
</dbReference>
<dbReference type="RefSeq" id="WP_058458313.1">
    <property type="nucleotide sequence ID" value="NZ_CAAAIY010000008.1"/>
</dbReference>
<comment type="caution">
    <text evidence="1">The sequence shown here is derived from an EMBL/GenBank/DDBJ whole genome shotgun (WGS) entry which is preliminary data.</text>
</comment>
<organism evidence="1 2">
    <name type="scientific">Legionella bozemanae</name>
    <name type="common">Fluoribacter bozemanae</name>
    <dbReference type="NCBI Taxonomy" id="447"/>
    <lineage>
        <taxon>Bacteria</taxon>
        <taxon>Pseudomonadati</taxon>
        <taxon>Pseudomonadota</taxon>
        <taxon>Gammaproteobacteria</taxon>
        <taxon>Legionellales</taxon>
        <taxon>Legionellaceae</taxon>
        <taxon>Legionella</taxon>
    </lineage>
</organism>
<dbReference type="InterPro" id="IPR024453">
    <property type="entry name" value="Peptidase_C92"/>
</dbReference>
<dbReference type="Gene3D" id="3.90.1720.10">
    <property type="entry name" value="endopeptidase domain like (from Nostoc punctiforme)"/>
    <property type="match status" value="1"/>
</dbReference>
<name>A0A0W0RZ45_LEGBO</name>
<evidence type="ECO:0000313" key="2">
    <source>
        <dbReference type="Proteomes" id="UP000054695"/>
    </source>
</evidence>
<dbReference type="SUPFAM" id="SSF54001">
    <property type="entry name" value="Cysteine proteinases"/>
    <property type="match status" value="1"/>
</dbReference>
<dbReference type="AlphaFoldDB" id="A0A0W0RZ45"/>